<keyword evidence="1" id="KW-0961">Cell wall biogenesis/degradation</keyword>
<comment type="similarity">
    <text evidence="1">Belongs to the Amj family.</text>
</comment>
<feature type="transmembrane region" description="Helical" evidence="1">
    <location>
        <begin position="235"/>
        <end position="261"/>
    </location>
</feature>
<dbReference type="Proteomes" id="UP001528823">
    <property type="component" value="Unassembled WGS sequence"/>
</dbReference>
<dbReference type="InterPro" id="IPR021260">
    <property type="entry name" value="Amj"/>
</dbReference>
<evidence type="ECO:0000313" key="2">
    <source>
        <dbReference type="EMBL" id="MDE1463648.1"/>
    </source>
</evidence>
<keyword evidence="1" id="KW-0133">Cell shape</keyword>
<comment type="pathway">
    <text evidence="1">Cell wall biogenesis; peptidoglycan biosynthesis.</text>
</comment>
<dbReference type="EMBL" id="JAPMOU010000023">
    <property type="protein sequence ID" value="MDE1463648.1"/>
    <property type="molecule type" value="Genomic_DNA"/>
</dbReference>
<feature type="transmembrane region" description="Helical" evidence="1">
    <location>
        <begin position="82"/>
        <end position="101"/>
    </location>
</feature>
<proteinExistence type="inferred from homology"/>
<protein>
    <recommendedName>
        <fullName evidence="1">Lipid II flippase Amj</fullName>
    </recommendedName>
</protein>
<feature type="transmembrane region" description="Helical" evidence="1">
    <location>
        <begin position="35"/>
        <end position="52"/>
    </location>
</feature>
<keyword evidence="1" id="KW-0573">Peptidoglycan synthesis</keyword>
<gene>
    <name evidence="1" type="primary">amj</name>
    <name evidence="2" type="ORF">ORQ98_16970</name>
</gene>
<organism evidence="2 3">
    <name type="scientific">Spartinivicinus poritis</name>
    <dbReference type="NCBI Taxonomy" id="2994640"/>
    <lineage>
        <taxon>Bacteria</taxon>
        <taxon>Pseudomonadati</taxon>
        <taxon>Pseudomonadota</taxon>
        <taxon>Gammaproteobacteria</taxon>
        <taxon>Oceanospirillales</taxon>
        <taxon>Zooshikellaceae</taxon>
        <taxon>Spartinivicinus</taxon>
    </lineage>
</organism>
<evidence type="ECO:0000256" key="1">
    <source>
        <dbReference type="HAMAP-Rule" id="MF_02077"/>
    </source>
</evidence>
<name>A0ABT5UDU3_9GAMM</name>
<feature type="transmembrane region" description="Helical" evidence="1">
    <location>
        <begin position="159"/>
        <end position="181"/>
    </location>
</feature>
<reference evidence="2 3" key="1">
    <citation type="submission" date="2022-11" db="EMBL/GenBank/DDBJ databases">
        <title>Spartinivicinus poritis sp. nov., isolated from scleractinian coral Porites lutea.</title>
        <authorList>
            <person name="Zhang G."/>
            <person name="Cai L."/>
            <person name="Wei Q."/>
        </authorList>
    </citation>
    <scope>NUCLEOTIDE SEQUENCE [LARGE SCALE GENOMIC DNA]</scope>
    <source>
        <strain evidence="2 3">A2-2</strain>
    </source>
</reference>
<keyword evidence="1" id="KW-0472">Membrane</keyword>
<sequence>MDIQLIVIIVFTFIIHLIGTLAYSARIAGTRTGQIAVSFALFNIMILISRTSNSFQGPLLGKRIEESISAGVMDSIVVDFRLIIFSATIATIVGTLTMPSFQRLFTRAVNRFKAYGSVPKLAMRGFTPTGLSQIINSITIPTKANILGLGSRERIPLKFIIFNMIATAVWTIGVLSSLYAGCLEPELRLTSSQLSSIINGIATILMFIYIDPHVAVMTDDVAKGDRSQAYFRRSIVWLLGSRLLGTLLAQVLLHPAAIFIVEVARII</sequence>
<dbReference type="Pfam" id="PF10997">
    <property type="entry name" value="Amj"/>
    <property type="match status" value="1"/>
</dbReference>
<accession>A0ABT5UDU3</accession>
<feature type="transmembrane region" description="Helical" evidence="1">
    <location>
        <begin position="6"/>
        <end position="23"/>
    </location>
</feature>
<comment type="subcellular location">
    <subcellularLocation>
        <location evidence="1">Cell membrane</location>
        <topology evidence="1">Multi-pass membrane protein</topology>
    </subcellularLocation>
</comment>
<dbReference type="RefSeq" id="WP_274689982.1">
    <property type="nucleotide sequence ID" value="NZ_JAPMOU010000023.1"/>
</dbReference>
<keyword evidence="1" id="KW-0812">Transmembrane</keyword>
<keyword evidence="1" id="KW-0813">Transport</keyword>
<keyword evidence="1" id="KW-1003">Cell membrane</keyword>
<comment type="caution">
    <text evidence="2">The sequence shown here is derived from an EMBL/GenBank/DDBJ whole genome shotgun (WGS) entry which is preliminary data.</text>
</comment>
<keyword evidence="1" id="KW-1133">Transmembrane helix</keyword>
<feature type="transmembrane region" description="Helical" evidence="1">
    <location>
        <begin position="193"/>
        <end position="214"/>
    </location>
</feature>
<dbReference type="HAMAP" id="MF_02077">
    <property type="entry name" value="Amj_flippase"/>
    <property type="match status" value="1"/>
</dbReference>
<comment type="function">
    <text evidence="1">Involved in peptidoglycan biosynthesis. Transports lipid-linked peptidoglycan precursors from the inner to the outer leaflet of the cytoplasmic membrane.</text>
</comment>
<keyword evidence="3" id="KW-1185">Reference proteome</keyword>
<evidence type="ECO:0000313" key="3">
    <source>
        <dbReference type="Proteomes" id="UP001528823"/>
    </source>
</evidence>